<dbReference type="Proteomes" id="UP000324091">
    <property type="component" value="Chromosome 2"/>
</dbReference>
<protein>
    <submittedName>
        <fullName evidence="2">Uncharacterized protein</fullName>
    </submittedName>
</protein>
<feature type="compositionally biased region" description="Basic and acidic residues" evidence="1">
    <location>
        <begin position="87"/>
        <end position="103"/>
    </location>
</feature>
<feature type="compositionally biased region" description="Polar residues" evidence="1">
    <location>
        <begin position="23"/>
        <end position="41"/>
    </location>
</feature>
<evidence type="ECO:0000313" key="2">
    <source>
        <dbReference type="EMBL" id="TWW67048.1"/>
    </source>
</evidence>
<proteinExistence type="predicted"/>
<feature type="region of interest" description="Disordered" evidence="1">
    <location>
        <begin position="20"/>
        <end position="115"/>
    </location>
</feature>
<organism evidence="2 3">
    <name type="scientific">Takifugu flavidus</name>
    <name type="common">sansaifugu</name>
    <dbReference type="NCBI Taxonomy" id="433684"/>
    <lineage>
        <taxon>Eukaryota</taxon>
        <taxon>Metazoa</taxon>
        <taxon>Chordata</taxon>
        <taxon>Craniata</taxon>
        <taxon>Vertebrata</taxon>
        <taxon>Euteleostomi</taxon>
        <taxon>Actinopterygii</taxon>
        <taxon>Neopterygii</taxon>
        <taxon>Teleostei</taxon>
        <taxon>Neoteleostei</taxon>
        <taxon>Acanthomorphata</taxon>
        <taxon>Eupercaria</taxon>
        <taxon>Tetraodontiformes</taxon>
        <taxon>Tetradontoidea</taxon>
        <taxon>Tetraodontidae</taxon>
        <taxon>Takifugu</taxon>
    </lineage>
</organism>
<name>A0A5C6NJW6_9TELE</name>
<dbReference type="EMBL" id="RHFK02000012">
    <property type="protein sequence ID" value="TWW67048.1"/>
    <property type="molecule type" value="Genomic_DNA"/>
</dbReference>
<evidence type="ECO:0000313" key="3">
    <source>
        <dbReference type="Proteomes" id="UP000324091"/>
    </source>
</evidence>
<sequence>MRTEETLRDTKGLLSASFEAADSANSLENSKTALTESSNCFQERPPASGGGAAGRSSVLAGMTALPQRYSPQRRRTSPAAARRMERRRREQGRNNDPTSDHNYRSRKLAMLSRYE</sequence>
<evidence type="ECO:0000256" key="1">
    <source>
        <dbReference type="SAM" id="MobiDB-lite"/>
    </source>
</evidence>
<comment type="caution">
    <text evidence="2">The sequence shown here is derived from an EMBL/GenBank/DDBJ whole genome shotgun (WGS) entry which is preliminary data.</text>
</comment>
<dbReference type="AlphaFoldDB" id="A0A5C6NJW6"/>
<accession>A0A5C6NJW6</accession>
<keyword evidence="3" id="KW-1185">Reference proteome</keyword>
<gene>
    <name evidence="2" type="ORF">D4764_02G0000890</name>
</gene>
<reference evidence="2 3" key="1">
    <citation type="submission" date="2019-04" db="EMBL/GenBank/DDBJ databases">
        <title>Chromosome genome assembly for Takifugu flavidus.</title>
        <authorList>
            <person name="Xiao S."/>
        </authorList>
    </citation>
    <scope>NUCLEOTIDE SEQUENCE [LARGE SCALE GENOMIC DNA]</scope>
    <source>
        <strain evidence="2">HTHZ2018</strain>
        <tissue evidence="2">Muscle</tissue>
    </source>
</reference>